<reference evidence="2 3" key="1">
    <citation type="journal article" date="2013" name="Int. J. Syst. Evol. Microbiol.">
        <title>Tumebacillus flagellatus sp. nov., an alpha-amylase/pullulanase-producing bacterium isolated from cassava wastewater.</title>
        <authorList>
            <person name="Wang Q."/>
            <person name="Xie N."/>
            <person name="Qin Y."/>
            <person name="Shen N."/>
            <person name="Zhu J."/>
            <person name="Mi H."/>
            <person name="Huang R."/>
        </authorList>
    </citation>
    <scope>NUCLEOTIDE SEQUENCE [LARGE SCALE GENOMIC DNA]</scope>
    <source>
        <strain evidence="2 3">GST4</strain>
    </source>
</reference>
<comment type="caution">
    <text evidence="2">The sequence shown here is derived from an EMBL/GenBank/DDBJ whole genome shotgun (WGS) entry which is preliminary data.</text>
</comment>
<accession>A0A074LJV9</accession>
<feature type="chain" id="PRO_5001698309" description="DUF4878 domain-containing protein" evidence="1">
    <location>
        <begin position="25"/>
        <end position="281"/>
    </location>
</feature>
<evidence type="ECO:0008006" key="4">
    <source>
        <dbReference type="Google" id="ProtNLM"/>
    </source>
</evidence>
<feature type="signal peptide" evidence="1">
    <location>
        <begin position="1"/>
        <end position="24"/>
    </location>
</feature>
<dbReference type="Proteomes" id="UP000027931">
    <property type="component" value="Unassembled WGS sequence"/>
</dbReference>
<sequence length="281" mass="31135">MKKTFSTTALAMGLSLLIGQVAFATPPINQSSPEAAIKGYLAAMKAGNVQLVQDYSKNVSFADAVSEANWIKDGLEIDPLLSYEIVSKSVTSADRVEYMVKEVHESQEDDYPLIPYTVTKENGKWSVLFELVEINRVKDSPDYGKVKVQKQKFHEQKVTSQETHPTAAISAVYWNFTGLMPSTTIYGADKFGQVRTDGLFTLNGWQQASSGVASVTYSVIKKIGNGYTTYIQKNYSGNYPKSATWFGSYEYSLPYSSSSDYQMMFTNNGYYSTDGSGNGYE</sequence>
<dbReference type="OrthoDB" id="2650475at2"/>
<evidence type="ECO:0000313" key="2">
    <source>
        <dbReference type="EMBL" id="KEO81394.1"/>
    </source>
</evidence>
<name>A0A074LJV9_9BACL</name>
<dbReference type="RefSeq" id="WP_038093236.1">
    <property type="nucleotide sequence ID" value="NZ_JMIR01000038.1"/>
</dbReference>
<dbReference type="EMBL" id="JMIR01000038">
    <property type="protein sequence ID" value="KEO81394.1"/>
    <property type="molecule type" value="Genomic_DNA"/>
</dbReference>
<protein>
    <recommendedName>
        <fullName evidence="4">DUF4878 domain-containing protein</fullName>
    </recommendedName>
</protein>
<evidence type="ECO:0000313" key="3">
    <source>
        <dbReference type="Proteomes" id="UP000027931"/>
    </source>
</evidence>
<gene>
    <name evidence="2" type="ORF">EL26_20885</name>
</gene>
<evidence type="ECO:0000256" key="1">
    <source>
        <dbReference type="SAM" id="SignalP"/>
    </source>
</evidence>
<organism evidence="2 3">
    <name type="scientific">Tumebacillus flagellatus</name>
    <dbReference type="NCBI Taxonomy" id="1157490"/>
    <lineage>
        <taxon>Bacteria</taxon>
        <taxon>Bacillati</taxon>
        <taxon>Bacillota</taxon>
        <taxon>Bacilli</taxon>
        <taxon>Bacillales</taxon>
        <taxon>Alicyclobacillaceae</taxon>
        <taxon>Tumebacillus</taxon>
    </lineage>
</organism>
<proteinExistence type="predicted"/>
<keyword evidence="3" id="KW-1185">Reference proteome</keyword>
<keyword evidence="1" id="KW-0732">Signal</keyword>
<dbReference type="AlphaFoldDB" id="A0A074LJV9"/>